<comment type="caution">
    <text evidence="2">The sequence shown here is derived from an EMBL/GenBank/DDBJ whole genome shotgun (WGS) entry which is preliminary data.</text>
</comment>
<gene>
    <name evidence="2" type="ORF">GX888_01755</name>
</gene>
<evidence type="ECO:0000313" key="2">
    <source>
        <dbReference type="EMBL" id="NLZ24456.1"/>
    </source>
</evidence>
<dbReference type="GO" id="GO:0016787">
    <property type="term" value="F:hydrolase activity"/>
    <property type="evidence" value="ECO:0007669"/>
    <property type="project" value="InterPro"/>
</dbReference>
<dbReference type="SUPFAM" id="SSF52540">
    <property type="entry name" value="P-loop containing nucleoside triphosphate hydrolases"/>
    <property type="match status" value="1"/>
</dbReference>
<keyword evidence="2" id="KW-0378">Hydrolase</keyword>
<keyword evidence="2" id="KW-0547">Nucleotide-binding</keyword>
<dbReference type="GO" id="GO:0005524">
    <property type="term" value="F:ATP binding"/>
    <property type="evidence" value="ECO:0007669"/>
    <property type="project" value="InterPro"/>
</dbReference>
<dbReference type="Gene3D" id="3.40.50.300">
    <property type="entry name" value="P-loop containing nucleotide triphosphate hydrolases"/>
    <property type="match status" value="2"/>
</dbReference>
<protein>
    <submittedName>
        <fullName evidence="2">DEAD/DEAH box helicase family protein</fullName>
    </submittedName>
</protein>
<dbReference type="InterPro" id="IPR050742">
    <property type="entry name" value="Helicase_Restrict-Modif_Enz"/>
</dbReference>
<evidence type="ECO:0000259" key="1">
    <source>
        <dbReference type="Pfam" id="PF04851"/>
    </source>
</evidence>
<dbReference type="GO" id="GO:0003677">
    <property type="term" value="F:DNA binding"/>
    <property type="evidence" value="ECO:0007669"/>
    <property type="project" value="InterPro"/>
</dbReference>
<dbReference type="AlphaFoldDB" id="A0A847VD28"/>
<evidence type="ECO:0000313" key="3">
    <source>
        <dbReference type="Proteomes" id="UP000564033"/>
    </source>
</evidence>
<dbReference type="EMBL" id="JAAZIL010000047">
    <property type="protein sequence ID" value="NLZ24456.1"/>
    <property type="molecule type" value="Genomic_DNA"/>
</dbReference>
<dbReference type="InterPro" id="IPR006935">
    <property type="entry name" value="Helicase/UvrB_N"/>
</dbReference>
<dbReference type="PANTHER" id="PTHR47396:SF1">
    <property type="entry name" value="ATP-DEPENDENT HELICASE IRC3-RELATED"/>
    <property type="match status" value="1"/>
</dbReference>
<keyword evidence="2" id="KW-0347">Helicase</keyword>
<sequence length="761" mass="88364">MRLKNYQEIAVDKLLSLTKKLLQKDGTRICVLKAPTGSGKTIMVADWLEKLGSERLQNQYSFIWISSNNLHVQSKEKLEKYLSESRYTLSYLEDIQEGKFKENEIAFVNWHSLVKKDKKTGEFNNVFMRENESDRNLHSFVERTKEEGREIILIVDESHYHYWSNQSQELVQSVIHPKFILEVSATPSISPSAEDLSNEDAGYISVKFDDVVAEGMIKKEIVINPEIGKYTDYLSEADDVILNASIMKLRELQALYKENNIPVKPLLLIQLPSDSSDMSALDETKLEHVKKYLEEKEDITIENEKLAIWLSKEKYNTEEIEDSDNKVEVLIFKQAIALGWDCPRAQILVMFREIKSKVFEVQTVGRILRTPEAKHYALIDLDRAYVFTNLERIIINQDKDSTALFQVHVSHRKPEYETLKLPSIYLKRVDYGDLTLAFRRLFFEEANKYFGITEKDMPNVALEKADQKLELEIEELKKSLISDAVFSDIDSHLKEEIIGSKIDFTVAEDEIKSKYEDFAKLASLPYAPVRSHNKIQVAIYDWFEKYLGLQGSKLDVQRIVVCSENNQKIFKEIIDRAKEVFQSLRTAEINSTNRLKKYEWDVPIVEYFNENYELKEASKYILDKCYLDSNRPETEKRFEELLEKSGKVLWWYKNGVNKESYFAIVYPDPNTTIQRSFYPDYIVKFEDGSIGIYDTKSGFTAESQETKAKSNALQGFIKGLVTSSLPTKGGIVQMTNTGFYIFEELGYVPFSLDSKWKRLDF</sequence>
<dbReference type="GO" id="GO:0005829">
    <property type="term" value="C:cytosol"/>
    <property type="evidence" value="ECO:0007669"/>
    <property type="project" value="TreeGrafter"/>
</dbReference>
<dbReference type="GO" id="GO:0004386">
    <property type="term" value="F:helicase activity"/>
    <property type="evidence" value="ECO:0007669"/>
    <property type="project" value="UniProtKB-KW"/>
</dbReference>
<feature type="domain" description="Helicase/UvrB N-terminal" evidence="1">
    <location>
        <begin position="1"/>
        <end position="188"/>
    </location>
</feature>
<dbReference type="PANTHER" id="PTHR47396">
    <property type="entry name" value="TYPE I RESTRICTION ENZYME ECOKI R PROTEIN"/>
    <property type="match status" value="1"/>
</dbReference>
<accession>A0A847VD28</accession>
<dbReference type="Proteomes" id="UP000564033">
    <property type="component" value="Unassembled WGS sequence"/>
</dbReference>
<reference evidence="2 3" key="1">
    <citation type="journal article" date="2020" name="Biotechnol. Biofuels">
        <title>New insights from the biogas microbiome by comprehensive genome-resolved metagenomics of nearly 1600 species originating from multiple anaerobic digesters.</title>
        <authorList>
            <person name="Campanaro S."/>
            <person name="Treu L."/>
            <person name="Rodriguez-R L.M."/>
            <person name="Kovalovszki A."/>
            <person name="Ziels R.M."/>
            <person name="Maus I."/>
            <person name="Zhu X."/>
            <person name="Kougias P.G."/>
            <person name="Basile A."/>
            <person name="Luo G."/>
            <person name="Schluter A."/>
            <person name="Konstantinidis K.T."/>
            <person name="Angelidaki I."/>
        </authorList>
    </citation>
    <scope>NUCLEOTIDE SEQUENCE [LARGE SCALE GENOMIC DNA]</scope>
    <source>
        <strain evidence="2">AS19jrsBPTG_9</strain>
    </source>
</reference>
<dbReference type="Pfam" id="PF04851">
    <property type="entry name" value="ResIII"/>
    <property type="match status" value="1"/>
</dbReference>
<name>A0A847VD28_9BACT</name>
<organism evidence="2 3">
    <name type="scientific">Candidatus Dojkabacteria bacterium</name>
    <dbReference type="NCBI Taxonomy" id="2099670"/>
    <lineage>
        <taxon>Bacteria</taxon>
        <taxon>Candidatus Dojkabacteria</taxon>
    </lineage>
</organism>
<dbReference type="CDD" id="cd18785">
    <property type="entry name" value="SF2_C"/>
    <property type="match status" value="1"/>
</dbReference>
<proteinExistence type="predicted"/>
<dbReference type="InterPro" id="IPR027417">
    <property type="entry name" value="P-loop_NTPase"/>
</dbReference>
<keyword evidence="2" id="KW-0067">ATP-binding</keyword>